<sequence length="232" mass="26889">MPNNPTMAKQEGEEEVILLNLWASMYGMRVRIALAEKGVSYEYREEDLRNKSQLLLDMNPVHKKVPVLIHNGKPICESSIIVEYIDEVWKDKAPLFPSDTYDKAHARFWADFIDKKVFQIGRKLYTTIGEEHEAARKEFIDSLKLIEGELGDKPYFGGDSFGYVDVSLIPFHSWFHSYETYGKLNIQQDCPKLIAWGKRCFQNKESVSNTLPDSLKVLAFVQFLRKRFGLDE</sequence>
<evidence type="ECO:0000259" key="4">
    <source>
        <dbReference type="PROSITE" id="PS50404"/>
    </source>
</evidence>
<dbReference type="CDD" id="cd03058">
    <property type="entry name" value="GST_N_Tau"/>
    <property type="match status" value="1"/>
</dbReference>
<evidence type="ECO:0000313" key="7">
    <source>
        <dbReference type="Proteomes" id="UP001157418"/>
    </source>
</evidence>
<dbReference type="SFLD" id="SFLDG01152">
    <property type="entry name" value="Main.3:_Omega-_and_Tau-like"/>
    <property type="match status" value="1"/>
</dbReference>
<dbReference type="SFLD" id="SFLDS00019">
    <property type="entry name" value="Glutathione_Transferase_(cytos"/>
    <property type="match status" value="1"/>
</dbReference>
<dbReference type="InterPro" id="IPR045074">
    <property type="entry name" value="GST_C_Tau"/>
</dbReference>
<comment type="similarity">
    <text evidence="3">Belongs to the GST superfamily.</text>
</comment>
<dbReference type="AlphaFoldDB" id="A0AAU9NA16"/>
<dbReference type="InterPro" id="IPR010987">
    <property type="entry name" value="Glutathione-S-Trfase_C-like"/>
</dbReference>
<dbReference type="CDD" id="cd03185">
    <property type="entry name" value="GST_C_Tau"/>
    <property type="match status" value="1"/>
</dbReference>
<gene>
    <name evidence="6" type="ORF">LVIROSA_LOCUS21560</name>
</gene>
<keyword evidence="1 3" id="KW-0808">Transferase</keyword>
<dbReference type="InterPro" id="IPR040079">
    <property type="entry name" value="Glutathione_S-Trfase"/>
</dbReference>
<comment type="caution">
    <text evidence="6">The sequence shown here is derived from an EMBL/GenBank/DDBJ whole genome shotgun (WGS) entry which is preliminary data.</text>
</comment>
<comment type="function">
    <text evidence="3">Is involved in the conjugation of reduced glutathione to a wide number of exogenous and endogenous hydrophobic electrophiles.</text>
</comment>
<dbReference type="GO" id="GO:0006749">
    <property type="term" value="P:glutathione metabolic process"/>
    <property type="evidence" value="ECO:0007669"/>
    <property type="project" value="InterPro"/>
</dbReference>
<comment type="catalytic activity">
    <reaction evidence="2 3">
        <text>RX + glutathione = an S-substituted glutathione + a halide anion + H(+)</text>
        <dbReference type="Rhea" id="RHEA:16437"/>
        <dbReference type="ChEBI" id="CHEBI:15378"/>
        <dbReference type="ChEBI" id="CHEBI:16042"/>
        <dbReference type="ChEBI" id="CHEBI:17792"/>
        <dbReference type="ChEBI" id="CHEBI:57925"/>
        <dbReference type="ChEBI" id="CHEBI:90779"/>
        <dbReference type="EC" id="2.5.1.18"/>
    </reaction>
</comment>
<organism evidence="6 7">
    <name type="scientific">Lactuca virosa</name>
    <dbReference type="NCBI Taxonomy" id="75947"/>
    <lineage>
        <taxon>Eukaryota</taxon>
        <taxon>Viridiplantae</taxon>
        <taxon>Streptophyta</taxon>
        <taxon>Embryophyta</taxon>
        <taxon>Tracheophyta</taxon>
        <taxon>Spermatophyta</taxon>
        <taxon>Magnoliopsida</taxon>
        <taxon>eudicotyledons</taxon>
        <taxon>Gunneridae</taxon>
        <taxon>Pentapetalae</taxon>
        <taxon>asterids</taxon>
        <taxon>campanulids</taxon>
        <taxon>Asterales</taxon>
        <taxon>Asteraceae</taxon>
        <taxon>Cichorioideae</taxon>
        <taxon>Cichorieae</taxon>
        <taxon>Lactucinae</taxon>
        <taxon>Lactuca</taxon>
    </lineage>
</organism>
<dbReference type="GO" id="GO:0004364">
    <property type="term" value="F:glutathione transferase activity"/>
    <property type="evidence" value="ECO:0007669"/>
    <property type="project" value="UniProtKB-UniRule"/>
</dbReference>
<dbReference type="SFLD" id="SFLDG00358">
    <property type="entry name" value="Main_(cytGST)"/>
    <property type="match status" value="1"/>
</dbReference>
<feature type="domain" description="GST N-terminal" evidence="4">
    <location>
        <begin position="14"/>
        <end position="93"/>
    </location>
</feature>
<dbReference type="PROSITE" id="PS50404">
    <property type="entry name" value="GST_NTER"/>
    <property type="match status" value="1"/>
</dbReference>
<proteinExistence type="inferred from homology"/>
<name>A0AAU9NA16_9ASTR</name>
<dbReference type="InterPro" id="IPR036282">
    <property type="entry name" value="Glutathione-S-Trfase_C_sf"/>
</dbReference>
<dbReference type="PANTHER" id="PTHR11260">
    <property type="entry name" value="GLUTATHIONE S-TRANSFERASE, GST, SUPERFAMILY, GST DOMAIN CONTAINING"/>
    <property type="match status" value="1"/>
</dbReference>
<dbReference type="FunFam" id="3.40.30.10:FF:000014">
    <property type="entry name" value="Tau class glutathione S-transferase"/>
    <property type="match status" value="1"/>
</dbReference>
<accession>A0AAU9NA16</accession>
<dbReference type="InterPro" id="IPR045073">
    <property type="entry name" value="Omega/Tau-like"/>
</dbReference>
<dbReference type="SUPFAM" id="SSF52833">
    <property type="entry name" value="Thioredoxin-like"/>
    <property type="match status" value="1"/>
</dbReference>
<dbReference type="PANTHER" id="PTHR11260:SF773">
    <property type="entry name" value="GLUTATHIONE S-TRANSFERASE U26"/>
    <property type="match status" value="1"/>
</dbReference>
<dbReference type="InterPro" id="IPR004045">
    <property type="entry name" value="Glutathione_S-Trfase_N"/>
</dbReference>
<evidence type="ECO:0000259" key="5">
    <source>
        <dbReference type="PROSITE" id="PS50405"/>
    </source>
</evidence>
<protein>
    <recommendedName>
        <fullName evidence="3">Glutathione S-transferase</fullName>
        <ecNumber evidence="3">2.5.1.18</ecNumber>
    </recommendedName>
</protein>
<dbReference type="EC" id="2.5.1.18" evidence="3"/>
<dbReference type="Pfam" id="PF13410">
    <property type="entry name" value="GST_C_2"/>
    <property type="match status" value="1"/>
</dbReference>
<dbReference type="InterPro" id="IPR036249">
    <property type="entry name" value="Thioredoxin-like_sf"/>
</dbReference>
<dbReference type="Gene3D" id="3.40.30.10">
    <property type="entry name" value="Glutaredoxin"/>
    <property type="match status" value="1"/>
</dbReference>
<dbReference type="GO" id="GO:0005829">
    <property type="term" value="C:cytosol"/>
    <property type="evidence" value="ECO:0007669"/>
    <property type="project" value="UniProtKB-SubCell"/>
</dbReference>
<dbReference type="SUPFAM" id="SSF47616">
    <property type="entry name" value="GST C-terminal domain-like"/>
    <property type="match status" value="1"/>
</dbReference>
<feature type="domain" description="GST C-terminal" evidence="5">
    <location>
        <begin position="99"/>
        <end position="228"/>
    </location>
</feature>
<keyword evidence="3" id="KW-0963">Cytoplasm</keyword>
<comment type="subcellular location">
    <subcellularLocation>
        <location evidence="3">Cytoplasm</location>
        <location evidence="3">Cytosol</location>
    </subcellularLocation>
</comment>
<dbReference type="EMBL" id="CAKMRJ010004284">
    <property type="protein sequence ID" value="CAH1435092.1"/>
    <property type="molecule type" value="Genomic_DNA"/>
</dbReference>
<dbReference type="FunFam" id="1.20.1050.10:FF:000018">
    <property type="entry name" value="Glutathione S-transferase U20"/>
    <property type="match status" value="1"/>
</dbReference>
<dbReference type="Gene3D" id="1.20.1050.10">
    <property type="match status" value="1"/>
</dbReference>
<evidence type="ECO:0000256" key="3">
    <source>
        <dbReference type="RuleBase" id="RU369102"/>
    </source>
</evidence>
<evidence type="ECO:0000256" key="2">
    <source>
        <dbReference type="ARBA" id="ARBA00047960"/>
    </source>
</evidence>
<reference evidence="6 7" key="1">
    <citation type="submission" date="2022-01" db="EMBL/GenBank/DDBJ databases">
        <authorList>
            <person name="Xiong W."/>
            <person name="Schranz E."/>
        </authorList>
    </citation>
    <scope>NUCLEOTIDE SEQUENCE [LARGE SCALE GENOMIC DNA]</scope>
</reference>
<evidence type="ECO:0000313" key="6">
    <source>
        <dbReference type="EMBL" id="CAH1435092.1"/>
    </source>
</evidence>
<dbReference type="PROSITE" id="PS50405">
    <property type="entry name" value="GST_CTER"/>
    <property type="match status" value="1"/>
</dbReference>
<dbReference type="Pfam" id="PF02798">
    <property type="entry name" value="GST_N"/>
    <property type="match status" value="1"/>
</dbReference>
<dbReference type="Proteomes" id="UP001157418">
    <property type="component" value="Unassembled WGS sequence"/>
</dbReference>
<evidence type="ECO:0000256" key="1">
    <source>
        <dbReference type="ARBA" id="ARBA00022679"/>
    </source>
</evidence>
<keyword evidence="7" id="KW-1185">Reference proteome</keyword>